<dbReference type="InterPro" id="IPR013805">
    <property type="entry name" value="GrpE_CC"/>
</dbReference>
<dbReference type="Gene3D" id="2.30.22.10">
    <property type="entry name" value="Head domain of nucleotide exchange factor GrpE"/>
    <property type="match status" value="1"/>
</dbReference>
<keyword evidence="4" id="KW-0496">Mitochondrion</keyword>
<comment type="similarity">
    <text evidence="2 5">Belongs to the GrpE family.</text>
</comment>
<dbReference type="HAMAP" id="MF_01151">
    <property type="entry name" value="GrpE"/>
    <property type="match status" value="1"/>
</dbReference>
<organism evidence="7 8">
    <name type="scientific">Mycosarcoma maydis</name>
    <name type="common">Corn smut fungus</name>
    <name type="synonym">Ustilago maydis</name>
    <dbReference type="NCBI Taxonomy" id="5270"/>
    <lineage>
        <taxon>Eukaryota</taxon>
        <taxon>Fungi</taxon>
        <taxon>Dikarya</taxon>
        <taxon>Basidiomycota</taxon>
        <taxon>Ustilaginomycotina</taxon>
        <taxon>Ustilaginomycetes</taxon>
        <taxon>Ustilaginales</taxon>
        <taxon>Ustilaginaceae</taxon>
        <taxon>Mycosarcoma</taxon>
    </lineage>
</organism>
<dbReference type="FunFam" id="3.90.20.20:FF:000017">
    <property type="entry name" value="Unplaced genomic scaffold supercont1.1, whole genome shotgun sequence"/>
    <property type="match status" value="1"/>
</dbReference>
<dbReference type="PANTHER" id="PTHR21237">
    <property type="entry name" value="GRPE PROTEIN"/>
    <property type="match status" value="1"/>
</dbReference>
<comment type="function">
    <text evidence="4">Essential component of the PAM complex, a complex required for the translocation of transit peptide-containing proteins from the inner membrane into the mitochondrial matrix in an ATP-dependent manner.</text>
</comment>
<dbReference type="VEuPathDB" id="FungiDB:UMAG_03493"/>
<evidence type="ECO:0000313" key="8">
    <source>
        <dbReference type="Proteomes" id="UP000000561"/>
    </source>
</evidence>
<dbReference type="EMBL" id="CM003148">
    <property type="protein sequence ID" value="KIS68402.1"/>
    <property type="molecule type" value="Genomic_DNA"/>
</dbReference>
<dbReference type="InterPro" id="IPR000740">
    <property type="entry name" value="GrpE"/>
</dbReference>
<dbReference type="AlphaFoldDB" id="A0A0D1C3W4"/>
<dbReference type="FunFam" id="2.30.22.10:FF:000002">
    <property type="entry name" value="GrpE protein homolog"/>
    <property type="match status" value="1"/>
</dbReference>
<gene>
    <name evidence="7" type="ORF">UMAG_03493</name>
</gene>
<keyword evidence="3 4" id="KW-0143">Chaperone</keyword>
<evidence type="ECO:0000313" key="7">
    <source>
        <dbReference type="EMBL" id="KIS68402.1"/>
    </source>
</evidence>
<dbReference type="eggNOG" id="KOG3003">
    <property type="taxonomic scope" value="Eukaryota"/>
</dbReference>
<dbReference type="InterPro" id="IPR009012">
    <property type="entry name" value="GrpE_head"/>
</dbReference>
<dbReference type="GO" id="GO:0042803">
    <property type="term" value="F:protein homodimerization activity"/>
    <property type="evidence" value="ECO:0007669"/>
    <property type="project" value="InterPro"/>
</dbReference>
<sequence length="255" mass="27414">MSSSVTRQLGSILRSASRSALAGSSKQSLASVAPRTYGLTSASRVMRFSTARTALNSAEKKKQDETKASGEAMGATDKDAAAGAGSEALQAQIKEKDAKIKELQEAILYGKADYQNLQRRSKDEKAQAGDFAITKLAKDLTSSIDILGLALKSVPEELRTAPKDLDLKDPRRVVADLYSGVDLTSKSLLDMLRTHGIVQFDPTGDKFDPKEHEALYQAPVPGKEPGTVLECSKVGYKIKDRLLRAAEVGVVQSTE</sequence>
<dbReference type="GO" id="GO:0051087">
    <property type="term" value="F:protein-folding chaperone binding"/>
    <property type="evidence" value="ECO:0007669"/>
    <property type="project" value="InterPro"/>
</dbReference>
<dbReference type="GO" id="GO:0000774">
    <property type="term" value="F:adenyl-nucleotide exchange factor activity"/>
    <property type="evidence" value="ECO:0000318"/>
    <property type="project" value="GO_Central"/>
</dbReference>
<dbReference type="Gene3D" id="3.90.20.20">
    <property type="match status" value="1"/>
</dbReference>
<dbReference type="GO" id="GO:0001405">
    <property type="term" value="C:PAM complex, Tim23 associated import motor"/>
    <property type="evidence" value="ECO:0000318"/>
    <property type="project" value="GO_Central"/>
</dbReference>
<dbReference type="InParanoid" id="A0A0D1C3W4"/>
<dbReference type="PROSITE" id="PS01071">
    <property type="entry name" value="GRPE"/>
    <property type="match status" value="1"/>
</dbReference>
<dbReference type="STRING" id="237631.A0A0D1C3W4"/>
<evidence type="ECO:0000256" key="4">
    <source>
        <dbReference type="RuleBase" id="RU000640"/>
    </source>
</evidence>
<dbReference type="OrthoDB" id="201635at2759"/>
<keyword evidence="8" id="KW-1185">Reference proteome</keyword>
<name>A0A0D1C3W4_MYCMD</name>
<accession>A0A0D1C3W4</accession>
<dbReference type="GO" id="GO:0030150">
    <property type="term" value="P:protein import into mitochondrial matrix"/>
    <property type="evidence" value="ECO:0000318"/>
    <property type="project" value="GO_Central"/>
</dbReference>
<feature type="compositionally biased region" description="Basic and acidic residues" evidence="6">
    <location>
        <begin position="58"/>
        <end position="68"/>
    </location>
</feature>
<dbReference type="SUPFAM" id="SSF51064">
    <property type="entry name" value="Head domain of nucleotide exchange factor GrpE"/>
    <property type="match status" value="1"/>
</dbReference>
<proteinExistence type="inferred from homology"/>
<dbReference type="GO" id="GO:0051082">
    <property type="term" value="F:unfolded protein binding"/>
    <property type="evidence" value="ECO:0000318"/>
    <property type="project" value="GO_Central"/>
</dbReference>
<dbReference type="PRINTS" id="PR00773">
    <property type="entry name" value="GRPEPROTEIN"/>
</dbReference>
<evidence type="ECO:0000256" key="2">
    <source>
        <dbReference type="ARBA" id="ARBA00009054"/>
    </source>
</evidence>
<reference evidence="7 8" key="1">
    <citation type="journal article" date="2006" name="Nature">
        <title>Insights from the genome of the biotrophic fungal plant pathogen Ustilago maydis.</title>
        <authorList>
            <person name="Kamper J."/>
            <person name="Kahmann R."/>
            <person name="Bolker M."/>
            <person name="Ma L.J."/>
            <person name="Brefort T."/>
            <person name="Saville B.J."/>
            <person name="Banuett F."/>
            <person name="Kronstad J.W."/>
            <person name="Gold S.E."/>
            <person name="Muller O."/>
            <person name="Perlin M.H."/>
            <person name="Wosten H.A."/>
            <person name="de Vries R."/>
            <person name="Ruiz-Herrera J."/>
            <person name="Reynaga-Pena C.G."/>
            <person name="Snetselaar K."/>
            <person name="McCann M."/>
            <person name="Perez-Martin J."/>
            <person name="Feldbrugge M."/>
            <person name="Basse C.W."/>
            <person name="Steinberg G."/>
            <person name="Ibeas J.I."/>
            <person name="Holloman W."/>
            <person name="Guzman P."/>
            <person name="Farman M."/>
            <person name="Stajich J.E."/>
            <person name="Sentandreu R."/>
            <person name="Gonzalez-Prieto J.M."/>
            <person name="Kennell J.C."/>
            <person name="Molina L."/>
            <person name="Schirawski J."/>
            <person name="Mendoza-Mendoza A."/>
            <person name="Greilinger D."/>
            <person name="Munch K."/>
            <person name="Rossel N."/>
            <person name="Scherer M."/>
            <person name="Vranes M."/>
            <person name="Ladendorf O."/>
            <person name="Vincon V."/>
            <person name="Fuchs U."/>
            <person name="Sandrock B."/>
            <person name="Meng S."/>
            <person name="Ho E.C."/>
            <person name="Cahill M.J."/>
            <person name="Boyce K.J."/>
            <person name="Klose J."/>
            <person name="Klosterman S.J."/>
            <person name="Deelstra H.J."/>
            <person name="Ortiz-Castellanos L."/>
            <person name="Li W."/>
            <person name="Sanchez-Alonso P."/>
            <person name="Schreier P.H."/>
            <person name="Hauser-Hahn I."/>
            <person name="Vaupel M."/>
            <person name="Koopmann E."/>
            <person name="Friedrich G."/>
            <person name="Voss H."/>
            <person name="Schluter T."/>
            <person name="Margolis J."/>
            <person name="Platt D."/>
            <person name="Swimmer C."/>
            <person name="Gnirke A."/>
            <person name="Chen F."/>
            <person name="Vysotskaia V."/>
            <person name="Mannhaupt G."/>
            <person name="Guldener U."/>
            <person name="Munsterkotter M."/>
            <person name="Haase D."/>
            <person name="Oesterheld M."/>
            <person name="Mewes H.W."/>
            <person name="Mauceli E.W."/>
            <person name="DeCaprio D."/>
            <person name="Wade C.M."/>
            <person name="Butler J."/>
            <person name="Young S."/>
            <person name="Jaffe D.B."/>
            <person name="Calvo S."/>
            <person name="Nusbaum C."/>
            <person name="Galagan J."/>
            <person name="Birren B.W."/>
        </authorList>
    </citation>
    <scope>NUCLEOTIDE SEQUENCE [LARGE SCALE GENOMIC DNA]</scope>
    <source>
        <strain evidence="8">DSM 14603 / FGSC 9021 / UM521</strain>
    </source>
</reference>
<evidence type="ECO:0000256" key="1">
    <source>
        <dbReference type="ARBA" id="ARBA00004305"/>
    </source>
</evidence>
<evidence type="ECO:0000256" key="5">
    <source>
        <dbReference type="RuleBase" id="RU004478"/>
    </source>
</evidence>
<evidence type="ECO:0000256" key="3">
    <source>
        <dbReference type="ARBA" id="ARBA00023186"/>
    </source>
</evidence>
<dbReference type="OMA" id="PHRHQAI"/>
<dbReference type="KEGG" id="uma:UMAG_03493"/>
<dbReference type="SUPFAM" id="SSF58014">
    <property type="entry name" value="Coiled-coil domain of nucleotide exchange factor GrpE"/>
    <property type="match status" value="1"/>
</dbReference>
<feature type="region of interest" description="Disordered" evidence="6">
    <location>
        <begin position="53"/>
        <end position="81"/>
    </location>
</feature>
<dbReference type="GeneID" id="23563929"/>
<dbReference type="FunCoup" id="A0A0D1C3W4">
    <property type="interactions" value="171"/>
</dbReference>
<dbReference type="GO" id="GO:0006457">
    <property type="term" value="P:protein folding"/>
    <property type="evidence" value="ECO:0007669"/>
    <property type="project" value="InterPro"/>
</dbReference>
<evidence type="ECO:0000256" key="6">
    <source>
        <dbReference type="SAM" id="MobiDB-lite"/>
    </source>
</evidence>
<comment type="subcellular location">
    <subcellularLocation>
        <location evidence="1 4">Mitochondrion matrix</location>
    </subcellularLocation>
</comment>
<dbReference type="Proteomes" id="UP000000561">
    <property type="component" value="Chromosome 9"/>
</dbReference>
<dbReference type="CDD" id="cd00446">
    <property type="entry name" value="GrpE"/>
    <property type="match status" value="1"/>
</dbReference>
<dbReference type="Pfam" id="PF01025">
    <property type="entry name" value="GrpE"/>
    <property type="match status" value="1"/>
</dbReference>
<dbReference type="RefSeq" id="XP_011389942.1">
    <property type="nucleotide sequence ID" value="XM_011391640.1"/>
</dbReference>
<protein>
    <recommendedName>
        <fullName evidence="4">GrpE protein homolog</fullName>
    </recommendedName>
</protein>
<dbReference type="PANTHER" id="PTHR21237:SF23">
    <property type="entry name" value="GRPE PROTEIN HOMOLOG, MITOCHONDRIAL"/>
    <property type="match status" value="1"/>
</dbReference>